<dbReference type="OrthoDB" id="335562at2157"/>
<comment type="caution">
    <text evidence="1">The sequence shown here is derived from an EMBL/GenBank/DDBJ whole genome shotgun (WGS) entry which is preliminary data.</text>
</comment>
<dbReference type="eggNOG" id="arCOG10183">
    <property type="taxonomic scope" value="Archaea"/>
</dbReference>
<accession>U2E2B9</accession>
<reference evidence="1 2" key="2">
    <citation type="journal article" date="2013" name="PLoS ONE">
        <title>INDIGO - INtegrated Data Warehouse of MIcrobial GenOmes with Examples from the Red Sea Extremophiles.</title>
        <authorList>
            <person name="Alam I."/>
            <person name="Antunes A."/>
            <person name="Kamau A.A."/>
            <person name="Ba Alawi W."/>
            <person name="Kalkatawi M."/>
            <person name="Stingl U."/>
            <person name="Bajic V.B."/>
        </authorList>
    </citation>
    <scope>NUCLEOTIDE SEQUENCE [LARGE SCALE GENOMIC DNA]</scope>
    <source>
        <strain evidence="1 2">SARL4B</strain>
    </source>
</reference>
<dbReference type="GeneID" id="25120767"/>
<dbReference type="Proteomes" id="UP000003861">
    <property type="component" value="Unassembled WGS sequence"/>
</dbReference>
<organism evidence="1 2">
    <name type="scientific">Halorhabdus tiamatea SARL4B</name>
    <dbReference type="NCBI Taxonomy" id="1033806"/>
    <lineage>
        <taxon>Archaea</taxon>
        <taxon>Methanobacteriati</taxon>
        <taxon>Methanobacteriota</taxon>
        <taxon>Stenosarchaea group</taxon>
        <taxon>Halobacteria</taxon>
        <taxon>Halobacteriales</taxon>
        <taxon>Haloarculaceae</taxon>
        <taxon>Halorhabdus</taxon>
    </lineage>
</organism>
<reference evidence="1 2" key="1">
    <citation type="journal article" date="2011" name="J. Bacteriol.">
        <title>Genome sequence of Halorhabdus tiamatea, the first archaeon isolated from a deep-sea anoxic brine lake.</title>
        <authorList>
            <person name="Antunes A."/>
            <person name="Alam I."/>
            <person name="Bajic V.B."/>
            <person name="Stingl U."/>
        </authorList>
    </citation>
    <scope>NUCLEOTIDE SEQUENCE [LARGE SCALE GENOMIC DNA]</scope>
    <source>
        <strain evidence="1 2">SARL4B</strain>
    </source>
</reference>
<gene>
    <name evidence="1" type="ORF">HLRTI_001522</name>
</gene>
<name>U2E2B9_9EURY</name>
<dbReference type="AlphaFoldDB" id="U2E2B9"/>
<dbReference type="EMBL" id="AFNT02000015">
    <property type="protein sequence ID" value="ERJ06443.1"/>
    <property type="molecule type" value="Genomic_DNA"/>
</dbReference>
<evidence type="ECO:0000313" key="2">
    <source>
        <dbReference type="Proteomes" id="UP000003861"/>
    </source>
</evidence>
<proteinExistence type="predicted"/>
<dbReference type="RefSeq" id="WP_008523829.1">
    <property type="nucleotide sequence ID" value="NC_021921.1"/>
</dbReference>
<protein>
    <submittedName>
        <fullName evidence="1">Uncharacterized protein</fullName>
    </submittedName>
</protein>
<evidence type="ECO:0000313" key="1">
    <source>
        <dbReference type="EMBL" id="ERJ06443.1"/>
    </source>
</evidence>
<sequence>MVTKRTARYFAKIGFYLHYKPPLRGIVRGVGGLAERGRQTVSQLAKPVAKRAAPRPIQEDEYAGTIDKSLDEIETLLKKRGFIRNLLSRLKTRDGDPEVGSWVYREEPRAEYQLHVMLFPGEGDTVDVYAHHEYSSVNSDVAYKHFSGQALDPKRGVEMAREKLPIGGEG</sequence>